<dbReference type="GO" id="GO:0005506">
    <property type="term" value="F:iron ion binding"/>
    <property type="evidence" value="ECO:0007669"/>
    <property type="project" value="InterPro"/>
</dbReference>
<dbReference type="EMBL" id="JAOTOJ010000002">
    <property type="protein sequence ID" value="KAK9406792.1"/>
    <property type="molecule type" value="Genomic_DNA"/>
</dbReference>
<dbReference type="InterPro" id="IPR050182">
    <property type="entry name" value="Cytochrome_P450_fam2"/>
</dbReference>
<keyword evidence="3" id="KW-0408">Iron</keyword>
<dbReference type="GO" id="GO:0016712">
    <property type="term" value="F:oxidoreductase activity, acting on paired donors, with incorporation or reduction of molecular oxygen, reduced flavin or flavoprotein as one donor, and incorporation of one atom of oxygen"/>
    <property type="evidence" value="ECO:0007669"/>
    <property type="project" value="TreeGrafter"/>
</dbReference>
<evidence type="ECO:0000313" key="5">
    <source>
        <dbReference type="Proteomes" id="UP001474421"/>
    </source>
</evidence>
<dbReference type="GO" id="GO:0006082">
    <property type="term" value="P:organic acid metabolic process"/>
    <property type="evidence" value="ECO:0007669"/>
    <property type="project" value="TreeGrafter"/>
</dbReference>
<evidence type="ECO:0000256" key="2">
    <source>
        <dbReference type="ARBA" id="ARBA00022723"/>
    </source>
</evidence>
<feature type="non-terminal residue" evidence="4">
    <location>
        <position position="1"/>
    </location>
</feature>
<dbReference type="Pfam" id="PF00067">
    <property type="entry name" value="p450"/>
    <property type="match status" value="2"/>
</dbReference>
<reference evidence="4 5" key="1">
    <citation type="journal article" date="2024" name="Proc. Natl. Acad. Sci. U.S.A.">
        <title>The genetic regulatory architecture and epigenomic basis for age-related changes in rattlesnake venom.</title>
        <authorList>
            <person name="Hogan M.P."/>
            <person name="Holding M.L."/>
            <person name="Nystrom G.S."/>
            <person name="Colston T.J."/>
            <person name="Bartlett D.A."/>
            <person name="Mason A.J."/>
            <person name="Ellsworth S.A."/>
            <person name="Rautsaw R.M."/>
            <person name="Lawrence K.C."/>
            <person name="Strickland J.L."/>
            <person name="He B."/>
            <person name="Fraser P."/>
            <person name="Margres M.J."/>
            <person name="Gilbert D.M."/>
            <person name="Gibbs H.L."/>
            <person name="Parkinson C.L."/>
            <person name="Rokyta D.R."/>
        </authorList>
    </citation>
    <scope>NUCLEOTIDE SEQUENCE [LARGE SCALE GENOMIC DNA]</scope>
    <source>
        <strain evidence="4">DRR0105</strain>
    </source>
</reference>
<keyword evidence="5" id="KW-1185">Reference proteome</keyword>
<evidence type="ECO:0000256" key="1">
    <source>
        <dbReference type="ARBA" id="ARBA00010617"/>
    </source>
</evidence>
<dbReference type="Gene3D" id="1.10.630.10">
    <property type="entry name" value="Cytochrome P450"/>
    <property type="match status" value="1"/>
</dbReference>
<dbReference type="SUPFAM" id="SSF48264">
    <property type="entry name" value="Cytochrome P450"/>
    <property type="match status" value="1"/>
</dbReference>
<evidence type="ECO:0000313" key="4">
    <source>
        <dbReference type="EMBL" id="KAK9406792.1"/>
    </source>
</evidence>
<dbReference type="Proteomes" id="UP001474421">
    <property type="component" value="Unassembled WGS sequence"/>
</dbReference>
<dbReference type="GO" id="GO:0006805">
    <property type="term" value="P:xenobiotic metabolic process"/>
    <property type="evidence" value="ECO:0007669"/>
    <property type="project" value="TreeGrafter"/>
</dbReference>
<dbReference type="PANTHER" id="PTHR24300:SF375">
    <property type="entry name" value="CYTOCHROME P450 FAMILY"/>
    <property type="match status" value="1"/>
</dbReference>
<name>A0AAW1BXU7_CROAD</name>
<keyword evidence="2" id="KW-0479">Metal-binding</keyword>
<organism evidence="4 5">
    <name type="scientific">Crotalus adamanteus</name>
    <name type="common">Eastern diamondback rattlesnake</name>
    <dbReference type="NCBI Taxonomy" id="8729"/>
    <lineage>
        <taxon>Eukaryota</taxon>
        <taxon>Metazoa</taxon>
        <taxon>Chordata</taxon>
        <taxon>Craniata</taxon>
        <taxon>Vertebrata</taxon>
        <taxon>Euteleostomi</taxon>
        <taxon>Lepidosauria</taxon>
        <taxon>Squamata</taxon>
        <taxon>Bifurcata</taxon>
        <taxon>Unidentata</taxon>
        <taxon>Episquamata</taxon>
        <taxon>Toxicofera</taxon>
        <taxon>Serpentes</taxon>
        <taxon>Colubroidea</taxon>
        <taxon>Viperidae</taxon>
        <taxon>Crotalinae</taxon>
        <taxon>Crotalus</taxon>
    </lineage>
</organism>
<comment type="caution">
    <text evidence="4">The sequence shown here is derived from an EMBL/GenBank/DDBJ whole genome shotgun (WGS) entry which is preliminary data.</text>
</comment>
<proteinExistence type="inferred from homology"/>
<dbReference type="AlphaFoldDB" id="A0AAW1BXU7"/>
<dbReference type="GO" id="GO:0020037">
    <property type="term" value="F:heme binding"/>
    <property type="evidence" value="ECO:0007669"/>
    <property type="project" value="InterPro"/>
</dbReference>
<comment type="similarity">
    <text evidence="1">Belongs to the cytochrome P450 family.</text>
</comment>
<accession>A0AAW1BXU7</accession>
<sequence>HGGNFEEAFTNAVIQEVQRHQKMNLDNLPQATVCDTKFRGYTIPKMWQVGTKDSFSPHEVVSVILFLPLPLEHGCCARKRACAGEALARMELFLFFSTLLQNFTFYLDGDTKDTDIMSLFMIFQNKSQSPLIRAVKRSVDTCVL</sequence>
<dbReference type="InterPro" id="IPR036396">
    <property type="entry name" value="Cyt_P450_sf"/>
</dbReference>
<evidence type="ECO:0000256" key="3">
    <source>
        <dbReference type="ARBA" id="ARBA00023004"/>
    </source>
</evidence>
<dbReference type="InterPro" id="IPR001128">
    <property type="entry name" value="Cyt_P450"/>
</dbReference>
<dbReference type="PANTHER" id="PTHR24300">
    <property type="entry name" value="CYTOCHROME P450 508A4-RELATED"/>
    <property type="match status" value="1"/>
</dbReference>
<gene>
    <name evidence="4" type="ORF">NXF25_005566</name>
</gene>
<dbReference type="GO" id="GO:0005737">
    <property type="term" value="C:cytoplasm"/>
    <property type="evidence" value="ECO:0007669"/>
    <property type="project" value="TreeGrafter"/>
</dbReference>
<protein>
    <submittedName>
        <fullName evidence="4">Cyp2c23: Cytochrome protein</fullName>
    </submittedName>
</protein>